<evidence type="ECO:0000313" key="5">
    <source>
        <dbReference type="Proteomes" id="UP000199421"/>
    </source>
</evidence>
<dbReference type="OrthoDB" id="5319888at2"/>
<evidence type="ECO:0000259" key="3">
    <source>
        <dbReference type="PROSITE" id="PS51186"/>
    </source>
</evidence>
<proteinExistence type="predicted"/>
<dbReference type="PANTHER" id="PTHR43420">
    <property type="entry name" value="ACETYLTRANSFERASE"/>
    <property type="match status" value="1"/>
</dbReference>
<dbReference type="InterPro" id="IPR016181">
    <property type="entry name" value="Acyl_CoA_acyltransferase"/>
</dbReference>
<evidence type="ECO:0000256" key="1">
    <source>
        <dbReference type="ARBA" id="ARBA00022679"/>
    </source>
</evidence>
<accession>A0A1H7V5X7</accession>
<evidence type="ECO:0000256" key="2">
    <source>
        <dbReference type="ARBA" id="ARBA00023315"/>
    </source>
</evidence>
<dbReference type="Pfam" id="PF00583">
    <property type="entry name" value="Acetyltransf_1"/>
    <property type="match status" value="1"/>
</dbReference>
<dbReference type="InterPro" id="IPR050680">
    <property type="entry name" value="YpeA/RimI_acetyltransf"/>
</dbReference>
<protein>
    <submittedName>
        <fullName evidence="4">Acetyltransferase (GNAT) family protein</fullName>
    </submittedName>
</protein>
<dbReference type="RefSeq" id="WP_093328168.1">
    <property type="nucleotide sequence ID" value="NZ_FOAF01000006.1"/>
</dbReference>
<dbReference type="EMBL" id="FOAF01000006">
    <property type="protein sequence ID" value="SEM04235.1"/>
    <property type="molecule type" value="Genomic_DNA"/>
</dbReference>
<dbReference type="PANTHER" id="PTHR43420:SF44">
    <property type="entry name" value="ACETYLTRANSFERASE YPEA"/>
    <property type="match status" value="1"/>
</dbReference>
<keyword evidence="2" id="KW-0012">Acyltransferase</keyword>
<dbReference type="InterPro" id="IPR000182">
    <property type="entry name" value="GNAT_dom"/>
</dbReference>
<dbReference type="PROSITE" id="PS51186">
    <property type="entry name" value="GNAT"/>
    <property type="match status" value="1"/>
</dbReference>
<dbReference type="Proteomes" id="UP000199421">
    <property type="component" value="Unassembled WGS sequence"/>
</dbReference>
<dbReference type="AlphaFoldDB" id="A0A1H7V5X7"/>
<dbReference type="Gene3D" id="3.40.630.30">
    <property type="match status" value="1"/>
</dbReference>
<name>A0A1H7V5X7_OLID1</name>
<dbReference type="SUPFAM" id="SSF55729">
    <property type="entry name" value="Acyl-CoA N-acyltransferases (Nat)"/>
    <property type="match status" value="1"/>
</dbReference>
<dbReference type="STRING" id="407022.SAMN05661044_04098"/>
<feature type="domain" description="N-acetyltransferase" evidence="3">
    <location>
        <begin position="1"/>
        <end position="186"/>
    </location>
</feature>
<organism evidence="4 5">
    <name type="scientific">Olivibacter domesticus</name>
    <name type="common">Pseudosphingobacterium domesticum</name>
    <dbReference type="NCBI Taxonomy" id="407022"/>
    <lineage>
        <taxon>Bacteria</taxon>
        <taxon>Pseudomonadati</taxon>
        <taxon>Bacteroidota</taxon>
        <taxon>Sphingobacteriia</taxon>
        <taxon>Sphingobacteriales</taxon>
        <taxon>Sphingobacteriaceae</taxon>
        <taxon>Olivibacter</taxon>
    </lineage>
</organism>
<keyword evidence="1 4" id="KW-0808">Transferase</keyword>
<gene>
    <name evidence="4" type="ORF">SAMN05661044_04098</name>
</gene>
<reference evidence="5" key="1">
    <citation type="submission" date="2016-10" db="EMBL/GenBank/DDBJ databases">
        <authorList>
            <person name="Varghese N."/>
            <person name="Submissions S."/>
        </authorList>
    </citation>
    <scope>NUCLEOTIDE SEQUENCE [LARGE SCALE GENOMIC DNA]</scope>
    <source>
        <strain evidence="5">DSM 18733</strain>
    </source>
</reference>
<dbReference type="CDD" id="cd04301">
    <property type="entry name" value="NAT_SF"/>
    <property type="match status" value="1"/>
</dbReference>
<sequence>MIRKARPTDYTFVAKLMIQAMEDIASKFINQEDPYQATELFEHFFQQENNQYSYQHTLVYLENENDNVIGSLTAYDGAQLIEYRQPILDYIVQHYGHVIMFDPESGPGEFYFDTLSVHTNYQGKGIGKKLIGAGIDWARELGHQRVGLLVDEYNPSAKRLYHKMGFYALDKKHFAGGIYDHLVFDI</sequence>
<evidence type="ECO:0000313" key="4">
    <source>
        <dbReference type="EMBL" id="SEM04235.1"/>
    </source>
</evidence>
<dbReference type="GO" id="GO:0016747">
    <property type="term" value="F:acyltransferase activity, transferring groups other than amino-acyl groups"/>
    <property type="evidence" value="ECO:0007669"/>
    <property type="project" value="InterPro"/>
</dbReference>
<keyword evidence="5" id="KW-1185">Reference proteome</keyword>